<evidence type="ECO:0000313" key="1">
    <source>
        <dbReference type="EMBL" id="PHT31896.1"/>
    </source>
</evidence>
<organism evidence="1 2">
    <name type="scientific">Capsicum baccatum</name>
    <name type="common">Peruvian pepper</name>
    <dbReference type="NCBI Taxonomy" id="33114"/>
    <lineage>
        <taxon>Eukaryota</taxon>
        <taxon>Viridiplantae</taxon>
        <taxon>Streptophyta</taxon>
        <taxon>Embryophyta</taxon>
        <taxon>Tracheophyta</taxon>
        <taxon>Spermatophyta</taxon>
        <taxon>Magnoliopsida</taxon>
        <taxon>eudicotyledons</taxon>
        <taxon>Gunneridae</taxon>
        <taxon>Pentapetalae</taxon>
        <taxon>asterids</taxon>
        <taxon>lamiids</taxon>
        <taxon>Solanales</taxon>
        <taxon>Solanaceae</taxon>
        <taxon>Solanoideae</taxon>
        <taxon>Capsiceae</taxon>
        <taxon>Capsicum</taxon>
    </lineage>
</organism>
<protein>
    <recommendedName>
        <fullName evidence="3">NAD(P)-binding domain-containing protein</fullName>
    </recommendedName>
</protein>
<proteinExistence type="predicted"/>
<evidence type="ECO:0008006" key="3">
    <source>
        <dbReference type="Google" id="ProtNLM"/>
    </source>
</evidence>
<dbReference type="STRING" id="33114.A0A2G2VFZ2"/>
<dbReference type="PANTHER" id="PTHR15020">
    <property type="entry name" value="FLAVIN REDUCTASE-RELATED"/>
    <property type="match status" value="1"/>
</dbReference>
<dbReference type="EMBL" id="MLFT02000012">
    <property type="protein sequence ID" value="PHT31896.1"/>
    <property type="molecule type" value="Genomic_DNA"/>
</dbReference>
<sequence>MKREYPTPNSAADHLLEAKSLQDDFVGGQLSCAIEQGIGLHPDIQIKDKVLCLGEDEIRESGIPYTIVRPCALTEEPAGANLIFDQGDNIHGEDIPCRGCSNICGSSESPYACDNTFEVMFVLYNMTNMCLFLMFPYSLQSYICLTRNTSRIKSIYDIKDNCEE</sequence>
<dbReference type="AlphaFoldDB" id="A0A2G2VFZ2"/>
<keyword evidence="2" id="KW-1185">Reference proteome</keyword>
<dbReference type="Gene3D" id="3.40.50.720">
    <property type="entry name" value="NAD(P)-binding Rossmann-like Domain"/>
    <property type="match status" value="1"/>
</dbReference>
<dbReference type="OrthoDB" id="1632771at2759"/>
<reference evidence="1 2" key="1">
    <citation type="journal article" date="2017" name="Genome Biol.">
        <title>New reference genome sequences of hot pepper reveal the massive evolution of plant disease-resistance genes by retroduplication.</title>
        <authorList>
            <person name="Kim S."/>
            <person name="Park J."/>
            <person name="Yeom S.I."/>
            <person name="Kim Y.M."/>
            <person name="Seo E."/>
            <person name="Kim K.T."/>
            <person name="Kim M.S."/>
            <person name="Lee J.M."/>
            <person name="Cheong K."/>
            <person name="Shin H.S."/>
            <person name="Kim S.B."/>
            <person name="Han K."/>
            <person name="Lee J."/>
            <person name="Park M."/>
            <person name="Lee H.A."/>
            <person name="Lee H.Y."/>
            <person name="Lee Y."/>
            <person name="Oh S."/>
            <person name="Lee J.H."/>
            <person name="Choi E."/>
            <person name="Choi E."/>
            <person name="Lee S.E."/>
            <person name="Jeon J."/>
            <person name="Kim H."/>
            <person name="Choi G."/>
            <person name="Song H."/>
            <person name="Lee J."/>
            <person name="Lee S.C."/>
            <person name="Kwon J.K."/>
            <person name="Lee H.Y."/>
            <person name="Koo N."/>
            <person name="Hong Y."/>
            <person name="Kim R.W."/>
            <person name="Kang W.H."/>
            <person name="Huh J.H."/>
            <person name="Kang B.C."/>
            <person name="Yang T.J."/>
            <person name="Lee Y.H."/>
            <person name="Bennetzen J.L."/>
            <person name="Choi D."/>
        </authorList>
    </citation>
    <scope>NUCLEOTIDE SEQUENCE [LARGE SCALE GENOMIC DNA]</scope>
    <source>
        <strain evidence="2">cv. PBC81</strain>
    </source>
</reference>
<gene>
    <name evidence="1" type="ORF">CQW23_28233</name>
</gene>
<reference evidence="2" key="2">
    <citation type="journal article" date="2017" name="J. Anim. Genet.">
        <title>Multiple reference genome sequences of hot pepper reveal the massive evolution of plant disease resistance genes by retroduplication.</title>
        <authorList>
            <person name="Kim S."/>
            <person name="Park J."/>
            <person name="Yeom S.-I."/>
            <person name="Kim Y.-M."/>
            <person name="Seo E."/>
            <person name="Kim K.-T."/>
            <person name="Kim M.-S."/>
            <person name="Lee J.M."/>
            <person name="Cheong K."/>
            <person name="Shin H.-S."/>
            <person name="Kim S.-B."/>
            <person name="Han K."/>
            <person name="Lee J."/>
            <person name="Park M."/>
            <person name="Lee H.-A."/>
            <person name="Lee H.-Y."/>
            <person name="Lee Y."/>
            <person name="Oh S."/>
            <person name="Lee J.H."/>
            <person name="Choi E."/>
            <person name="Choi E."/>
            <person name="Lee S.E."/>
            <person name="Jeon J."/>
            <person name="Kim H."/>
            <person name="Choi G."/>
            <person name="Song H."/>
            <person name="Lee J."/>
            <person name="Lee S.-C."/>
            <person name="Kwon J.-K."/>
            <person name="Lee H.-Y."/>
            <person name="Koo N."/>
            <person name="Hong Y."/>
            <person name="Kim R.W."/>
            <person name="Kang W.-H."/>
            <person name="Huh J.H."/>
            <person name="Kang B.-C."/>
            <person name="Yang T.-J."/>
            <person name="Lee Y.-H."/>
            <person name="Bennetzen J.L."/>
            <person name="Choi D."/>
        </authorList>
    </citation>
    <scope>NUCLEOTIDE SEQUENCE [LARGE SCALE GENOMIC DNA]</scope>
    <source>
        <strain evidence="2">cv. PBC81</strain>
    </source>
</reference>
<evidence type="ECO:0000313" key="2">
    <source>
        <dbReference type="Proteomes" id="UP000224567"/>
    </source>
</evidence>
<dbReference type="Proteomes" id="UP000224567">
    <property type="component" value="Unassembled WGS sequence"/>
</dbReference>
<accession>A0A2G2VFZ2</accession>
<comment type="caution">
    <text evidence="1">The sequence shown here is derived from an EMBL/GenBank/DDBJ whole genome shotgun (WGS) entry which is preliminary data.</text>
</comment>
<dbReference type="PANTHER" id="PTHR15020:SF50">
    <property type="entry name" value="UPF0659 PROTEIN YMR090W"/>
    <property type="match status" value="1"/>
</dbReference>
<name>A0A2G2VFZ2_CAPBA</name>